<proteinExistence type="predicted"/>
<dbReference type="AlphaFoldDB" id="A0A0A9FFX7"/>
<evidence type="ECO:0000313" key="2">
    <source>
        <dbReference type="EMBL" id="JAE07143.1"/>
    </source>
</evidence>
<keyword evidence="1" id="KW-0732">Signal</keyword>
<feature type="signal peptide" evidence="1">
    <location>
        <begin position="1"/>
        <end position="23"/>
    </location>
</feature>
<sequence>MWQFQLNFNCLIILCRFISFKLSFRCCGKLMSSTSECYFMGRPEV</sequence>
<name>A0A0A9FFX7_ARUDO</name>
<reference evidence="2" key="1">
    <citation type="submission" date="2014-09" db="EMBL/GenBank/DDBJ databases">
        <authorList>
            <person name="Magalhaes I.L.F."/>
            <person name="Oliveira U."/>
            <person name="Santos F.R."/>
            <person name="Vidigal T.H.D.A."/>
            <person name="Brescovit A.D."/>
            <person name="Santos A.J."/>
        </authorList>
    </citation>
    <scope>NUCLEOTIDE SEQUENCE</scope>
    <source>
        <tissue evidence="2">Shoot tissue taken approximately 20 cm above the soil surface</tissue>
    </source>
</reference>
<accession>A0A0A9FFX7</accession>
<reference evidence="2" key="2">
    <citation type="journal article" date="2015" name="Data Brief">
        <title>Shoot transcriptome of the giant reed, Arundo donax.</title>
        <authorList>
            <person name="Barrero R.A."/>
            <person name="Guerrero F.D."/>
            <person name="Moolhuijzen P."/>
            <person name="Goolsby J.A."/>
            <person name="Tidwell J."/>
            <person name="Bellgard S.E."/>
            <person name="Bellgard M.I."/>
        </authorList>
    </citation>
    <scope>NUCLEOTIDE SEQUENCE</scope>
    <source>
        <tissue evidence="2">Shoot tissue taken approximately 20 cm above the soil surface</tissue>
    </source>
</reference>
<protein>
    <submittedName>
        <fullName evidence="2">Uncharacterized protein</fullName>
    </submittedName>
</protein>
<organism evidence="2">
    <name type="scientific">Arundo donax</name>
    <name type="common">Giant reed</name>
    <name type="synonym">Donax arundinaceus</name>
    <dbReference type="NCBI Taxonomy" id="35708"/>
    <lineage>
        <taxon>Eukaryota</taxon>
        <taxon>Viridiplantae</taxon>
        <taxon>Streptophyta</taxon>
        <taxon>Embryophyta</taxon>
        <taxon>Tracheophyta</taxon>
        <taxon>Spermatophyta</taxon>
        <taxon>Magnoliopsida</taxon>
        <taxon>Liliopsida</taxon>
        <taxon>Poales</taxon>
        <taxon>Poaceae</taxon>
        <taxon>PACMAD clade</taxon>
        <taxon>Arundinoideae</taxon>
        <taxon>Arundineae</taxon>
        <taxon>Arundo</taxon>
    </lineage>
</organism>
<dbReference type="EMBL" id="GBRH01190753">
    <property type="protein sequence ID" value="JAE07143.1"/>
    <property type="molecule type" value="Transcribed_RNA"/>
</dbReference>
<evidence type="ECO:0000256" key="1">
    <source>
        <dbReference type="SAM" id="SignalP"/>
    </source>
</evidence>
<feature type="chain" id="PRO_5002047370" evidence="1">
    <location>
        <begin position="24"/>
        <end position="45"/>
    </location>
</feature>